<dbReference type="EMBL" id="HG322949">
    <property type="protein sequence ID" value="CDG82919.1"/>
    <property type="molecule type" value="Genomic_DNA"/>
</dbReference>
<evidence type="ECO:0000256" key="1">
    <source>
        <dbReference type="SAM" id="Phobius"/>
    </source>
</evidence>
<proteinExistence type="predicted"/>
<dbReference type="HOGENOM" id="CLU_137442_1_0_4"/>
<gene>
    <name evidence="2" type="ORF">GJA_2285</name>
</gene>
<keyword evidence="1" id="KW-1133">Transmembrane helix</keyword>
<organism evidence="2 3">
    <name type="scientific">Janthinobacterium agaricidamnosum NBRC 102515 = DSM 9628</name>
    <dbReference type="NCBI Taxonomy" id="1349767"/>
    <lineage>
        <taxon>Bacteria</taxon>
        <taxon>Pseudomonadati</taxon>
        <taxon>Pseudomonadota</taxon>
        <taxon>Betaproteobacteria</taxon>
        <taxon>Burkholderiales</taxon>
        <taxon>Oxalobacteraceae</taxon>
        <taxon>Janthinobacterium</taxon>
    </lineage>
</organism>
<dbReference type="RefSeq" id="WP_038491892.1">
    <property type="nucleotide sequence ID" value="NZ_BCTH01000088.1"/>
</dbReference>
<sequence>MVVTVIAAAWLAASCFYLASQHQSLWVRARQWPRLLRAGAGVFAVVSVWLAVLASGFFCGVFIALSAWMPALVALPYVDAWRRVTHVA</sequence>
<dbReference type="STRING" id="1349767.GJA_2285"/>
<evidence type="ECO:0000313" key="2">
    <source>
        <dbReference type="EMBL" id="CDG82919.1"/>
    </source>
</evidence>
<dbReference type="eggNOG" id="ENOG502ZXFB">
    <property type="taxonomic scope" value="Bacteria"/>
</dbReference>
<accession>W0V260</accession>
<dbReference type="Proteomes" id="UP000027604">
    <property type="component" value="Chromosome I"/>
</dbReference>
<feature type="transmembrane region" description="Helical" evidence="1">
    <location>
        <begin position="42"/>
        <end position="75"/>
    </location>
</feature>
<evidence type="ECO:0000313" key="3">
    <source>
        <dbReference type="Proteomes" id="UP000027604"/>
    </source>
</evidence>
<dbReference type="KEGG" id="jag:GJA_2285"/>
<dbReference type="PATRIC" id="fig|1349767.4.peg.4031"/>
<name>W0V260_9BURK</name>
<keyword evidence="3" id="KW-1185">Reference proteome</keyword>
<keyword evidence="1" id="KW-0472">Membrane</keyword>
<keyword evidence="1" id="KW-0812">Transmembrane</keyword>
<dbReference type="AlphaFoldDB" id="W0V260"/>
<protein>
    <submittedName>
        <fullName evidence="2">Putative membrane protein</fullName>
    </submittedName>
</protein>
<reference evidence="2 3" key="1">
    <citation type="journal article" date="2015" name="Genome Announc.">
        <title>Genome Sequence of Mushroom Soft-Rot Pathogen Janthinobacterium agaricidamnosum.</title>
        <authorList>
            <person name="Graupner K."/>
            <person name="Lackner G."/>
            <person name="Hertweck C."/>
        </authorList>
    </citation>
    <scope>NUCLEOTIDE SEQUENCE [LARGE SCALE GENOMIC DNA]</scope>
    <source>
        <strain evidence="3">NBRC 102515 / DSM 9628</strain>
    </source>
</reference>
<dbReference type="OrthoDB" id="8759310at2"/>